<feature type="transmembrane region" description="Helical" evidence="6">
    <location>
        <begin position="158"/>
        <end position="176"/>
    </location>
</feature>
<comment type="subcellular location">
    <subcellularLocation>
        <location evidence="1 6">Cell membrane</location>
        <topology evidence="1 6">Multi-pass membrane protein</topology>
    </subcellularLocation>
</comment>
<evidence type="ECO:0000256" key="3">
    <source>
        <dbReference type="ARBA" id="ARBA00022692"/>
    </source>
</evidence>
<feature type="transmembrane region" description="Helical" evidence="6">
    <location>
        <begin position="188"/>
        <end position="207"/>
    </location>
</feature>
<evidence type="ECO:0000256" key="1">
    <source>
        <dbReference type="ARBA" id="ARBA00004651"/>
    </source>
</evidence>
<organism evidence="8 9">
    <name type="scientific">Aquibacillus rhizosphaerae</name>
    <dbReference type="NCBI Taxonomy" id="3051431"/>
    <lineage>
        <taxon>Bacteria</taxon>
        <taxon>Bacillati</taxon>
        <taxon>Bacillota</taxon>
        <taxon>Bacilli</taxon>
        <taxon>Bacillales</taxon>
        <taxon>Bacillaceae</taxon>
        <taxon>Aquibacillus</taxon>
    </lineage>
</organism>
<dbReference type="PANTHER" id="PTHR12677">
    <property type="entry name" value="GOLGI APPARATUS MEMBRANE PROTEIN TVP38-RELATED"/>
    <property type="match status" value="1"/>
</dbReference>
<evidence type="ECO:0000256" key="2">
    <source>
        <dbReference type="ARBA" id="ARBA00022475"/>
    </source>
</evidence>
<dbReference type="Pfam" id="PF09335">
    <property type="entry name" value="VTT_dom"/>
    <property type="match status" value="1"/>
</dbReference>
<comment type="similarity">
    <text evidence="6">Belongs to the TVP38/TMEM64 family.</text>
</comment>
<dbReference type="Proteomes" id="UP001235343">
    <property type="component" value="Unassembled WGS sequence"/>
</dbReference>
<accession>A0ABT7LC54</accession>
<feature type="transmembrane region" description="Helical" evidence="6">
    <location>
        <begin position="130"/>
        <end position="151"/>
    </location>
</feature>
<sequence>MYVSTVDDLESERIDISYIKELIENNQFDDLITELLKSYESLGPLPGILLPFIEAFLPFLPLVVFVMTNGAAYGLIKGFLFSWIGASIGAICVFLLVRKLGEKRFFKWIRRNKQVERVTNWLERHGFGPLFLLMCFPFSPSAVINIVAGLSKISIQQFVLAVLLGKTVMILSIVTIGDSIMSFAKEPLKTILVGIGILLFWAIGKYIEKRLQKRAIIQAHIDRKGD</sequence>
<gene>
    <name evidence="8" type="ORF">QQS35_20690</name>
</gene>
<feature type="transmembrane region" description="Helical" evidence="6">
    <location>
        <begin position="48"/>
        <end position="67"/>
    </location>
</feature>
<name>A0ABT7LC54_9BACI</name>
<keyword evidence="2 6" id="KW-1003">Cell membrane</keyword>
<evidence type="ECO:0000259" key="7">
    <source>
        <dbReference type="Pfam" id="PF09335"/>
    </source>
</evidence>
<proteinExistence type="inferred from homology"/>
<protein>
    <recommendedName>
        <fullName evidence="6">TVP38/TMEM64 family membrane protein</fullName>
    </recommendedName>
</protein>
<evidence type="ECO:0000256" key="5">
    <source>
        <dbReference type="ARBA" id="ARBA00023136"/>
    </source>
</evidence>
<dbReference type="InterPro" id="IPR032816">
    <property type="entry name" value="VTT_dom"/>
</dbReference>
<evidence type="ECO:0000256" key="6">
    <source>
        <dbReference type="RuleBase" id="RU366058"/>
    </source>
</evidence>
<dbReference type="InterPro" id="IPR015414">
    <property type="entry name" value="TMEM64"/>
</dbReference>
<dbReference type="PANTHER" id="PTHR12677:SF55">
    <property type="entry name" value="UNDECAPRENYL PHOSPHATE TRANSPORTER SAOUHSC_00901-RELATED"/>
    <property type="match status" value="1"/>
</dbReference>
<keyword evidence="4 6" id="KW-1133">Transmembrane helix</keyword>
<reference evidence="8 9" key="1">
    <citation type="submission" date="2023-06" db="EMBL/GenBank/DDBJ databases">
        <title>Aquibacillus rhizosphaerae LR5S19.</title>
        <authorList>
            <person name="Sun J.-Q."/>
        </authorList>
    </citation>
    <scope>NUCLEOTIDE SEQUENCE [LARGE SCALE GENOMIC DNA]</scope>
    <source>
        <strain evidence="8 9">LR5S19</strain>
    </source>
</reference>
<keyword evidence="5 6" id="KW-0472">Membrane</keyword>
<dbReference type="RefSeq" id="WP_285934152.1">
    <property type="nucleotide sequence ID" value="NZ_JASTZU010000063.1"/>
</dbReference>
<evidence type="ECO:0000313" key="9">
    <source>
        <dbReference type="Proteomes" id="UP001235343"/>
    </source>
</evidence>
<comment type="caution">
    <text evidence="8">The sequence shown here is derived from an EMBL/GenBank/DDBJ whole genome shotgun (WGS) entry which is preliminary data.</text>
</comment>
<keyword evidence="9" id="KW-1185">Reference proteome</keyword>
<dbReference type="EMBL" id="JASTZU010000063">
    <property type="protein sequence ID" value="MDL4842857.1"/>
    <property type="molecule type" value="Genomic_DNA"/>
</dbReference>
<keyword evidence="3 6" id="KW-0812">Transmembrane</keyword>
<evidence type="ECO:0000313" key="8">
    <source>
        <dbReference type="EMBL" id="MDL4842857.1"/>
    </source>
</evidence>
<evidence type="ECO:0000256" key="4">
    <source>
        <dbReference type="ARBA" id="ARBA00022989"/>
    </source>
</evidence>
<feature type="transmembrane region" description="Helical" evidence="6">
    <location>
        <begin position="79"/>
        <end position="97"/>
    </location>
</feature>
<feature type="domain" description="VTT" evidence="7">
    <location>
        <begin position="60"/>
        <end position="178"/>
    </location>
</feature>